<reference evidence="1" key="1">
    <citation type="journal article" date="2020" name="mSystems">
        <title>Genome- and Community-Level Interaction Insights into Carbon Utilization and Element Cycling Functions of Hydrothermarchaeota in Hydrothermal Sediment.</title>
        <authorList>
            <person name="Zhou Z."/>
            <person name="Liu Y."/>
            <person name="Xu W."/>
            <person name="Pan J."/>
            <person name="Luo Z.H."/>
            <person name="Li M."/>
        </authorList>
    </citation>
    <scope>NUCLEOTIDE SEQUENCE [LARGE SCALE GENOMIC DNA]</scope>
    <source>
        <strain evidence="1">SpSt-732</strain>
    </source>
</reference>
<organism evidence="1">
    <name type="scientific">Ignisphaera aggregans</name>
    <dbReference type="NCBI Taxonomy" id="334771"/>
    <lineage>
        <taxon>Archaea</taxon>
        <taxon>Thermoproteota</taxon>
        <taxon>Thermoprotei</taxon>
        <taxon>Desulfurococcales</taxon>
        <taxon>Desulfurococcaceae</taxon>
        <taxon>Ignisphaera</taxon>
    </lineage>
</organism>
<accession>A0A7C4BBB1</accession>
<sequence length="98" mass="11005">MCGERNIGGDTRLINILNTVRAIVGRGALLIILTDYAHDIEDFEALSRVRKAMLTPVAVYVNVYRWEVEKPVDRATAALIDVENFVETVENLDECTKP</sequence>
<evidence type="ECO:0000313" key="1">
    <source>
        <dbReference type="EMBL" id="HGI86855.1"/>
    </source>
</evidence>
<dbReference type="EMBL" id="DTFF01000003">
    <property type="protein sequence ID" value="HGI86855.1"/>
    <property type="molecule type" value="Genomic_DNA"/>
</dbReference>
<dbReference type="AlphaFoldDB" id="A0A7C4BBB1"/>
<gene>
    <name evidence="1" type="ORF">ENV14_00420</name>
</gene>
<name>A0A7C4BBB1_9CREN</name>
<protein>
    <submittedName>
        <fullName evidence="1">Uncharacterized protein</fullName>
    </submittedName>
</protein>
<comment type="caution">
    <text evidence="1">The sequence shown here is derived from an EMBL/GenBank/DDBJ whole genome shotgun (WGS) entry which is preliminary data.</text>
</comment>
<proteinExistence type="predicted"/>